<feature type="non-terminal residue" evidence="2">
    <location>
        <position position="1"/>
    </location>
</feature>
<evidence type="ECO:0000313" key="3">
    <source>
        <dbReference type="Proteomes" id="UP000250275"/>
    </source>
</evidence>
<dbReference type="EMBL" id="KQ777390">
    <property type="protein sequence ID" value="OAD52093.1"/>
    <property type="molecule type" value="Genomic_DNA"/>
</dbReference>
<keyword evidence="1" id="KW-0732">Signal</keyword>
<name>A0A310SCT3_9HYME</name>
<evidence type="ECO:0000313" key="2">
    <source>
        <dbReference type="EMBL" id="OAD52093.1"/>
    </source>
</evidence>
<dbReference type="OrthoDB" id="6134464at2759"/>
<accession>A0A310SCT3</accession>
<dbReference type="Pfam" id="PF11105">
    <property type="entry name" value="CCAP"/>
    <property type="match status" value="1"/>
</dbReference>
<proteinExistence type="predicted"/>
<keyword evidence="3" id="KW-1185">Reference proteome</keyword>
<dbReference type="Proteomes" id="UP000250275">
    <property type="component" value="Unassembled WGS sequence"/>
</dbReference>
<evidence type="ECO:0000256" key="1">
    <source>
        <dbReference type="SAM" id="SignalP"/>
    </source>
</evidence>
<sequence>IQVINYVCYIFFVLVCLMNMVHSENPQNKIEQQFLNALTADESQKMKRPFCNTFSGCGKKRNFYENRADSPNQEESGSIRLPLSVYKALLRAASQNVRNTIERDMNEYQLSGLIPQVYFSGRMPLPKRFDIPSSSLE</sequence>
<organism evidence="2 3">
    <name type="scientific">Eufriesea mexicana</name>
    <dbReference type="NCBI Taxonomy" id="516756"/>
    <lineage>
        <taxon>Eukaryota</taxon>
        <taxon>Metazoa</taxon>
        <taxon>Ecdysozoa</taxon>
        <taxon>Arthropoda</taxon>
        <taxon>Hexapoda</taxon>
        <taxon>Insecta</taxon>
        <taxon>Pterygota</taxon>
        <taxon>Neoptera</taxon>
        <taxon>Endopterygota</taxon>
        <taxon>Hymenoptera</taxon>
        <taxon>Apocrita</taxon>
        <taxon>Aculeata</taxon>
        <taxon>Apoidea</taxon>
        <taxon>Anthophila</taxon>
        <taxon>Apidae</taxon>
        <taxon>Eufriesea</taxon>
    </lineage>
</organism>
<reference evidence="2 3" key="1">
    <citation type="submission" date="2015-07" db="EMBL/GenBank/DDBJ databases">
        <title>The genome of Eufriesea mexicana.</title>
        <authorList>
            <person name="Pan H."/>
            <person name="Kapheim K."/>
        </authorList>
    </citation>
    <scope>NUCLEOTIDE SEQUENCE [LARGE SCALE GENOMIC DNA]</scope>
    <source>
        <strain evidence="2">0111107269</strain>
        <tissue evidence="2">Whole body</tissue>
    </source>
</reference>
<evidence type="ECO:0008006" key="4">
    <source>
        <dbReference type="Google" id="ProtNLM"/>
    </source>
</evidence>
<feature type="chain" id="PRO_5016350854" description="Cardioactive peptide" evidence="1">
    <location>
        <begin position="24"/>
        <end position="137"/>
    </location>
</feature>
<protein>
    <recommendedName>
        <fullName evidence="4">Cardioactive peptide</fullName>
    </recommendedName>
</protein>
<dbReference type="InterPro" id="IPR024276">
    <property type="entry name" value="CCAP"/>
</dbReference>
<dbReference type="AlphaFoldDB" id="A0A310SCT3"/>
<feature type="signal peptide" evidence="1">
    <location>
        <begin position="1"/>
        <end position="23"/>
    </location>
</feature>
<gene>
    <name evidence="2" type="ORF">WN48_03048</name>
</gene>